<dbReference type="AlphaFoldDB" id="A0A8K2A8U6"/>
<proteinExistence type="predicted"/>
<feature type="transmembrane region" description="Helical" evidence="1">
    <location>
        <begin position="20"/>
        <end position="37"/>
    </location>
</feature>
<sequence length="386" mass="43029">MKLVSRFTHWLEMHWAIPAYAGWVLLGLTLFFLLAAANTLAGWLYVLSGLGFALLGIAAVLPGRSLRGIAIQRQPLYPVSAGDSLTVTLTFNNPTPAPKSLLMVQDHLPAALGSAAKSAIEVIPAHDSYTWTYAVPTRQRGVYRWQQLSLRTAAPLGLFWSCRQSRVPGKAMVYPTVLPLSHCPLIDQAGCDRERQMQYQTALPQASSEGATRSLRPYRWGDPLRLVHWRSSARYNELRIRELEIFTSGQQIVIALDSLFRWHPDDFEQAVIAAASLYTYAHQHYPAVQLWTAGSGIQQTPTAILETLAQVQLAEDRHHAMPRTPVIWMTQNPESLTTLPQGSLWLLWSGQRLSSAMPSPVNTPTAGRWIYPEQPLHSQLQAPVTT</sequence>
<keyword evidence="1" id="KW-0812">Transmembrane</keyword>
<feature type="transmembrane region" description="Helical" evidence="1">
    <location>
        <begin position="43"/>
        <end position="63"/>
    </location>
</feature>
<gene>
    <name evidence="2" type="ORF">GS597_18365</name>
</gene>
<keyword evidence="1" id="KW-0472">Membrane</keyword>
<dbReference type="EMBL" id="WVIC01000052">
    <property type="protein sequence ID" value="NCJ08436.1"/>
    <property type="molecule type" value="Genomic_DNA"/>
</dbReference>
<name>A0A8K2A8U6_9CYAN</name>
<dbReference type="PANTHER" id="PTHR34351">
    <property type="entry name" value="SLR1927 PROTEIN-RELATED"/>
    <property type="match status" value="1"/>
</dbReference>
<evidence type="ECO:0000313" key="3">
    <source>
        <dbReference type="Proteomes" id="UP000607397"/>
    </source>
</evidence>
<accession>A0A8K2A8U6</accession>
<dbReference type="Proteomes" id="UP000607397">
    <property type="component" value="Unassembled WGS sequence"/>
</dbReference>
<dbReference type="PANTHER" id="PTHR34351:SF1">
    <property type="entry name" value="SLR1927 PROTEIN"/>
    <property type="match status" value="1"/>
</dbReference>
<organism evidence="2 3">
    <name type="scientific">Petrachloros mirabilis ULC683</name>
    <dbReference type="NCBI Taxonomy" id="2781853"/>
    <lineage>
        <taxon>Bacteria</taxon>
        <taxon>Bacillati</taxon>
        <taxon>Cyanobacteriota</taxon>
        <taxon>Cyanophyceae</taxon>
        <taxon>Synechococcales</taxon>
        <taxon>Petrachlorosaceae</taxon>
        <taxon>Petrachloros</taxon>
        <taxon>Petrachloros mirabilis</taxon>
    </lineage>
</organism>
<comment type="caution">
    <text evidence="2">The sequence shown here is derived from an EMBL/GenBank/DDBJ whole genome shotgun (WGS) entry which is preliminary data.</text>
</comment>
<evidence type="ECO:0000313" key="2">
    <source>
        <dbReference type="EMBL" id="NCJ08436.1"/>
    </source>
</evidence>
<dbReference type="RefSeq" id="WP_161826909.1">
    <property type="nucleotide sequence ID" value="NZ_WVIC01000052.1"/>
</dbReference>
<keyword evidence="1" id="KW-1133">Transmembrane helix</keyword>
<reference evidence="2" key="1">
    <citation type="submission" date="2019-12" db="EMBL/GenBank/DDBJ databases">
        <title>High-Quality draft genome sequences of three cyanobacteria isolated from the limestone walls of the Old Cathedral of Coimbra.</title>
        <authorList>
            <person name="Tiago I."/>
            <person name="Soares F."/>
            <person name="Portugal A."/>
        </authorList>
    </citation>
    <scope>NUCLEOTIDE SEQUENCE [LARGE SCALE GENOMIC DNA]</scope>
    <source>
        <strain evidence="2">C</strain>
    </source>
</reference>
<keyword evidence="3" id="KW-1185">Reference proteome</keyword>
<evidence type="ECO:0000256" key="1">
    <source>
        <dbReference type="SAM" id="Phobius"/>
    </source>
</evidence>
<protein>
    <submittedName>
        <fullName evidence="2">DUF58 domain-containing protein</fullName>
    </submittedName>
</protein>